<evidence type="ECO:0000256" key="2">
    <source>
        <dbReference type="HAMAP-Rule" id="MF_01074"/>
    </source>
</evidence>
<reference evidence="4" key="1">
    <citation type="journal article" date="2021" name="PeerJ">
        <title>Extensive microbial diversity within the chicken gut microbiome revealed by metagenomics and culture.</title>
        <authorList>
            <person name="Gilroy R."/>
            <person name="Ravi A."/>
            <person name="Getino M."/>
            <person name="Pursley I."/>
            <person name="Horton D.L."/>
            <person name="Alikhan N.F."/>
            <person name="Baker D."/>
            <person name="Gharbi K."/>
            <person name="Hall N."/>
            <person name="Watson M."/>
            <person name="Adriaenssens E.M."/>
            <person name="Foster-Nyarko E."/>
            <person name="Jarju S."/>
            <person name="Secka A."/>
            <person name="Antonio M."/>
            <person name="Oren A."/>
            <person name="Chaudhuri R.R."/>
            <person name="La Ragione R."/>
            <person name="Hildebrand F."/>
            <person name="Pallen M.J."/>
        </authorList>
    </citation>
    <scope>NUCLEOTIDE SEQUENCE</scope>
    <source>
        <strain evidence="4">14324</strain>
    </source>
</reference>
<dbReference type="Pfam" id="PF01969">
    <property type="entry name" value="Ni_insertion"/>
    <property type="match status" value="1"/>
</dbReference>
<keyword evidence="2" id="KW-0456">Lyase</keyword>
<dbReference type="PROSITE" id="PS50175">
    <property type="entry name" value="ASP_PROT_RETROV"/>
    <property type="match status" value="1"/>
</dbReference>
<sequence>MEKILYLECESGISGDMTVGALLDLGADRTVLKKALDSLPVTGFHTEISRVKKSGLDACDFSVVLDAEHENHDHDMEYLYGHTHPGQDHEPVQEHELVQDHEHMQEHGHAHSHGHVHSHGHTHACGHSHEHRGLWEILDMIRRADMTDHARSLAEKIFRILGAAEAKAHGVPEEQVHFHEVGAVDSIVDIVSAAVCLDSLGISKVILPRLCEGQGTVRCQHGIIPVPVPAVVNIASAYGLSLHVTEVQGELVTPTGAAIAAAIRTGTRLPEDFVIEKVGLGAGKRSYERPGILRAMLITPAGGGAETDRVCRLETNIDDCTGEALGHVMDKLFLAGARDVHYTPVFMKKNRPAYQLNVICSREDREKLEEIIFSETTTIGIRRMEMERTVLKRECRRINTSLGEAGIKTCTLPNGTKRVYPEYRDVVLLSEKNTLPYQEAYAIIKAEAERSIAKEGEE</sequence>
<feature type="domain" description="Peptidase A2" evidence="3">
    <location>
        <begin position="19"/>
        <end position="34"/>
    </location>
</feature>
<evidence type="ECO:0000313" key="5">
    <source>
        <dbReference type="Proteomes" id="UP000824041"/>
    </source>
</evidence>
<dbReference type="NCBIfam" id="TIGR00299">
    <property type="entry name" value="nickel pincer cofactor biosynthesis protein LarC"/>
    <property type="match status" value="1"/>
</dbReference>
<comment type="similarity">
    <text evidence="2">Belongs to the LarC family.</text>
</comment>
<organism evidence="4 5">
    <name type="scientific">Candidatus Blautia faecigallinarum</name>
    <dbReference type="NCBI Taxonomy" id="2838488"/>
    <lineage>
        <taxon>Bacteria</taxon>
        <taxon>Bacillati</taxon>
        <taxon>Bacillota</taxon>
        <taxon>Clostridia</taxon>
        <taxon>Lachnospirales</taxon>
        <taxon>Lachnospiraceae</taxon>
        <taxon>Blautia</taxon>
    </lineage>
</organism>
<evidence type="ECO:0000256" key="1">
    <source>
        <dbReference type="ARBA" id="ARBA00022596"/>
    </source>
</evidence>
<comment type="catalytic activity">
    <reaction evidence="2">
        <text>Ni(II)-pyridinium-3,5-bisthiocarboxylate mononucleotide = pyridinium-3,5-bisthiocarboxylate mononucleotide + Ni(2+)</text>
        <dbReference type="Rhea" id="RHEA:54784"/>
        <dbReference type="ChEBI" id="CHEBI:49786"/>
        <dbReference type="ChEBI" id="CHEBI:137372"/>
        <dbReference type="ChEBI" id="CHEBI:137373"/>
        <dbReference type="EC" id="4.99.1.12"/>
    </reaction>
</comment>
<dbReference type="GO" id="GO:0016829">
    <property type="term" value="F:lyase activity"/>
    <property type="evidence" value="ECO:0007669"/>
    <property type="project" value="UniProtKB-UniRule"/>
</dbReference>
<keyword evidence="1 2" id="KW-0533">Nickel</keyword>
<dbReference type="PANTHER" id="PTHR36566">
    <property type="entry name" value="NICKEL INSERTION PROTEIN-RELATED"/>
    <property type="match status" value="1"/>
</dbReference>
<comment type="caution">
    <text evidence="4">The sequence shown here is derived from an EMBL/GenBank/DDBJ whole genome shotgun (WGS) entry which is preliminary data.</text>
</comment>
<dbReference type="GO" id="GO:0006508">
    <property type="term" value="P:proteolysis"/>
    <property type="evidence" value="ECO:0007669"/>
    <property type="project" value="InterPro"/>
</dbReference>
<dbReference type="EC" id="4.99.1.12" evidence="2"/>
<dbReference type="AlphaFoldDB" id="A0A9D2DRY0"/>
<dbReference type="Proteomes" id="UP000824041">
    <property type="component" value="Unassembled WGS sequence"/>
</dbReference>
<dbReference type="InterPro" id="IPR001995">
    <property type="entry name" value="Peptidase_A2_cat"/>
</dbReference>
<proteinExistence type="inferred from homology"/>
<protein>
    <recommendedName>
        <fullName evidence="2">Pyridinium-3,5-bisthiocarboxylic acid mononucleotide nickel insertion protein</fullName>
        <shortName evidence="2">P2TMN nickel insertion protein</shortName>
        <ecNumber evidence="2">4.99.1.12</ecNumber>
    </recommendedName>
    <alternativeName>
        <fullName evidence="2">Nickel-pincer cofactor biosynthesis protein LarC</fullName>
    </alternativeName>
</protein>
<comment type="function">
    <text evidence="2">Involved in the biosynthesis of a nickel-pincer cofactor ((SCS)Ni(II) pincer complex). Binds Ni(2+), and functions in nickel delivery to pyridinium-3,5-bisthiocarboxylic acid mononucleotide (P2TMN), to form the mature cofactor. Is thus probably required for the activation of nickel-pincer cofactor-dependent enzymes.</text>
</comment>
<gene>
    <name evidence="2 4" type="primary">larC</name>
    <name evidence="4" type="ORF">IAA21_03800</name>
</gene>
<dbReference type="GO" id="GO:0051604">
    <property type="term" value="P:protein maturation"/>
    <property type="evidence" value="ECO:0007669"/>
    <property type="project" value="UniProtKB-UniRule"/>
</dbReference>
<evidence type="ECO:0000313" key="4">
    <source>
        <dbReference type="EMBL" id="HIZ21909.1"/>
    </source>
</evidence>
<name>A0A9D2DRY0_9FIRM</name>
<dbReference type="GO" id="GO:0016151">
    <property type="term" value="F:nickel cation binding"/>
    <property type="evidence" value="ECO:0007669"/>
    <property type="project" value="UniProtKB-UniRule"/>
</dbReference>
<reference evidence="4" key="2">
    <citation type="submission" date="2021-04" db="EMBL/GenBank/DDBJ databases">
        <authorList>
            <person name="Gilroy R."/>
        </authorList>
    </citation>
    <scope>NUCLEOTIDE SEQUENCE</scope>
    <source>
        <strain evidence="4">14324</strain>
    </source>
</reference>
<dbReference type="GO" id="GO:0004190">
    <property type="term" value="F:aspartic-type endopeptidase activity"/>
    <property type="evidence" value="ECO:0007669"/>
    <property type="project" value="InterPro"/>
</dbReference>
<dbReference type="HAMAP" id="MF_01074">
    <property type="entry name" value="LarC"/>
    <property type="match status" value="1"/>
</dbReference>
<dbReference type="EMBL" id="DXBU01000049">
    <property type="protein sequence ID" value="HIZ21909.1"/>
    <property type="molecule type" value="Genomic_DNA"/>
</dbReference>
<evidence type="ECO:0000259" key="3">
    <source>
        <dbReference type="PROSITE" id="PS50175"/>
    </source>
</evidence>
<accession>A0A9D2DRY0</accession>
<dbReference type="Gene3D" id="3.30.70.1380">
    <property type="entry name" value="Transcriptional regulatory protein pf0864 domain like"/>
    <property type="match status" value="1"/>
</dbReference>
<dbReference type="PANTHER" id="PTHR36566:SF1">
    <property type="entry name" value="PYRIDINIUM-3,5-BISTHIOCARBOXYLIC ACID MONONUCLEOTIDE NICKEL INSERTION PROTEIN"/>
    <property type="match status" value="1"/>
</dbReference>
<dbReference type="InterPro" id="IPR002822">
    <property type="entry name" value="Ni_insertion"/>
</dbReference>